<dbReference type="KEGG" id="dhe:111603927"/>
<dbReference type="GeneID" id="111603927"/>
<keyword evidence="1" id="KW-1185">Reference proteome</keyword>
<reference evidence="2" key="1">
    <citation type="submission" date="2025-08" db="UniProtKB">
        <authorList>
            <consortium name="RefSeq"/>
        </authorList>
    </citation>
    <scope>IDENTIFICATION</scope>
    <source>
        <strain evidence="2">15085-1641.00</strain>
        <tissue evidence="2">Whole body</tissue>
    </source>
</reference>
<dbReference type="OrthoDB" id="6579040at2759"/>
<evidence type="ECO:0000313" key="2">
    <source>
        <dbReference type="RefSeq" id="XP_023177522.2"/>
    </source>
</evidence>
<sequence length="576" mass="65028">MFALLRRLASASITNSNKLNQVRCYASFSVRDVLHDSSDETGTLLTRFAKHIAIDRYKCEQHVLAPTTIRYSDYFPISDEHYFRRSVQKTAASQLPPLIIHASSYRSNAAPPMYAMALNTLDAHATAQLDQMDISTVLETLYAFLFLIPNWLKRIDFYHAAMRRLTQEAAGSQQRFLQICFYLGLQKQYQKNDLETFLATQLGNHLPNLSPLDLALVSNAAYKTSTLVTGDVREAYETALVDALLNLKFDAENDPEDALLVCYVKALRFQRVHDERICQYLQTICLDPTQISKLQPRGLAHIFAYFAEMQWDQAECLQALVERLLSIKPGELRAKDLSTFLWSCAQLNCTLTAEQLRKLEVVALRKLNQGEYDRFPDQLVDACLSLVILGHHSKQLFDAAEELKAAQRQRQRAQPKVDSRLTVLRAAVAIEQPSWTDVKTKQVFKELARAPAYLLSQREDLTAYANQLSADAEVEGVDLVCPIAGINLPSLRVQTQGEKACIYYIELLTPQQTLKFSQSATSLLRLKRRLLGTLGQRVVLLHSGDMASNAQALQQLLEQTTIVKNDEKQAAQGLNN</sequence>
<evidence type="ECO:0000313" key="1">
    <source>
        <dbReference type="Proteomes" id="UP000504633"/>
    </source>
</evidence>
<dbReference type="OMA" id="GHHSKQL"/>
<dbReference type="Proteomes" id="UP000504633">
    <property type="component" value="Unplaced"/>
</dbReference>
<accession>A0A6J1MDY2</accession>
<organism evidence="1 2">
    <name type="scientific">Drosophila hydei</name>
    <name type="common">Fruit fly</name>
    <dbReference type="NCBI Taxonomy" id="7224"/>
    <lineage>
        <taxon>Eukaryota</taxon>
        <taxon>Metazoa</taxon>
        <taxon>Ecdysozoa</taxon>
        <taxon>Arthropoda</taxon>
        <taxon>Hexapoda</taxon>
        <taxon>Insecta</taxon>
        <taxon>Pterygota</taxon>
        <taxon>Neoptera</taxon>
        <taxon>Endopterygota</taxon>
        <taxon>Diptera</taxon>
        <taxon>Brachycera</taxon>
        <taxon>Muscomorpha</taxon>
        <taxon>Ephydroidea</taxon>
        <taxon>Drosophilidae</taxon>
        <taxon>Drosophila</taxon>
    </lineage>
</organism>
<name>A0A6J1MDY2_DROHY</name>
<dbReference type="RefSeq" id="XP_023177522.2">
    <property type="nucleotide sequence ID" value="XM_023321754.2"/>
</dbReference>
<protein>
    <submittedName>
        <fullName evidence="2">Uncharacterized protein LOC111603927</fullName>
    </submittedName>
</protein>
<proteinExistence type="predicted"/>
<gene>
    <name evidence="2" type="primary">LOC111603927</name>
</gene>
<dbReference type="AlphaFoldDB" id="A0A6J1MDY2"/>